<accession>A0A1I8BPG5</accession>
<proteinExistence type="predicted"/>
<dbReference type="Gene3D" id="1.20.1270.60">
    <property type="entry name" value="Arfaptin homology (AH) domain/BAR domain"/>
    <property type="match status" value="1"/>
</dbReference>
<name>A0A1I8BPG5_MELHA</name>
<dbReference type="InterPro" id="IPR027267">
    <property type="entry name" value="AH/BAR_dom_sf"/>
</dbReference>
<reference evidence="2" key="1">
    <citation type="submission" date="2016-11" db="UniProtKB">
        <authorList>
            <consortium name="WormBaseParasite"/>
        </authorList>
    </citation>
    <scope>IDENTIFICATION</scope>
</reference>
<protein>
    <submittedName>
        <fullName evidence="2">Uncharacterized protein</fullName>
    </submittedName>
</protein>
<organism evidence="1 2">
    <name type="scientific">Meloidogyne hapla</name>
    <name type="common">Root-knot nematode worm</name>
    <dbReference type="NCBI Taxonomy" id="6305"/>
    <lineage>
        <taxon>Eukaryota</taxon>
        <taxon>Metazoa</taxon>
        <taxon>Ecdysozoa</taxon>
        <taxon>Nematoda</taxon>
        <taxon>Chromadorea</taxon>
        <taxon>Rhabditida</taxon>
        <taxon>Tylenchina</taxon>
        <taxon>Tylenchomorpha</taxon>
        <taxon>Tylenchoidea</taxon>
        <taxon>Meloidogynidae</taxon>
        <taxon>Meloidogyninae</taxon>
        <taxon>Meloidogyne</taxon>
    </lineage>
</organism>
<dbReference type="Proteomes" id="UP000095281">
    <property type="component" value="Unplaced"/>
</dbReference>
<dbReference type="WBParaSite" id="MhA1_Contig411.frz3.gene4">
    <property type="protein sequence ID" value="MhA1_Contig411.frz3.gene4"/>
    <property type="gene ID" value="MhA1_Contig411.frz3.gene4"/>
</dbReference>
<evidence type="ECO:0000313" key="1">
    <source>
        <dbReference type="Proteomes" id="UP000095281"/>
    </source>
</evidence>
<sequence length="141" mass="15843">MTGTRCLLLEKFSKSIEWCKSGLRLGKGQKREDGKERREFTRKAVILYVPRHSIALGCRTVHELSDLIRQCELTTIACTATLLKGIANLWAPVPQELESLADVARTSQPGQEFMSFLQQQQQSNSLLNSDVPTTPNGQWLV</sequence>
<dbReference type="AlphaFoldDB" id="A0A1I8BPG5"/>
<evidence type="ECO:0000313" key="2">
    <source>
        <dbReference type="WBParaSite" id="MhA1_Contig411.frz3.gene4"/>
    </source>
</evidence>
<keyword evidence="1" id="KW-1185">Reference proteome</keyword>